<dbReference type="STRING" id="1178515.SY83_18705"/>
<dbReference type="KEGG" id="pswu:SY83_18705"/>
<organism evidence="1 2">
    <name type="scientific">Paenibacillus swuensis</name>
    <dbReference type="NCBI Taxonomy" id="1178515"/>
    <lineage>
        <taxon>Bacteria</taxon>
        <taxon>Bacillati</taxon>
        <taxon>Bacillota</taxon>
        <taxon>Bacilli</taxon>
        <taxon>Bacillales</taxon>
        <taxon>Paenibacillaceae</taxon>
        <taxon>Paenibacillus</taxon>
    </lineage>
</organism>
<evidence type="ECO:0000313" key="2">
    <source>
        <dbReference type="Proteomes" id="UP000076927"/>
    </source>
</evidence>
<proteinExistence type="predicted"/>
<keyword evidence="2" id="KW-1185">Reference proteome</keyword>
<reference evidence="1 2" key="1">
    <citation type="submission" date="2015-01" db="EMBL/GenBank/DDBJ databases">
        <title>Paenibacillus swuensis/DY6/whole genome sequencing.</title>
        <authorList>
            <person name="Kim M.K."/>
            <person name="Srinivasan S."/>
            <person name="Lee J.-J."/>
        </authorList>
    </citation>
    <scope>NUCLEOTIDE SEQUENCE [LARGE SCALE GENOMIC DNA]</scope>
    <source>
        <strain evidence="1 2">DY6</strain>
    </source>
</reference>
<evidence type="ECO:0000313" key="1">
    <source>
        <dbReference type="EMBL" id="ANE49026.1"/>
    </source>
</evidence>
<dbReference type="AlphaFoldDB" id="A0A172TPY0"/>
<protein>
    <submittedName>
        <fullName evidence="1">Uncharacterized protein</fullName>
    </submittedName>
</protein>
<dbReference type="PATRIC" id="fig|1178515.4.peg.3775"/>
<dbReference type="Proteomes" id="UP000076927">
    <property type="component" value="Chromosome"/>
</dbReference>
<name>A0A172TPY0_9BACL</name>
<accession>A0A172TPY0</accession>
<gene>
    <name evidence="1" type="ORF">SY83_18705</name>
</gene>
<sequence>MFLGHRKQQLSTYEHVFVEFSVQVEKWLKRVLFLFLTLLILSQGLLQVPSIRKLLSEVEQLEGEPYLPGTAEQIRLP</sequence>
<dbReference type="EMBL" id="CP011388">
    <property type="protein sequence ID" value="ANE49026.1"/>
    <property type="molecule type" value="Genomic_DNA"/>
</dbReference>